<dbReference type="AlphaFoldDB" id="A0A5Q3QDP8"/>
<dbReference type="Pfam" id="PF00440">
    <property type="entry name" value="TetR_N"/>
    <property type="match status" value="1"/>
</dbReference>
<dbReference type="InterPro" id="IPR045823">
    <property type="entry name" value="TetR_C_32"/>
</dbReference>
<dbReference type="SUPFAM" id="SSF48498">
    <property type="entry name" value="Tetracyclin repressor-like, C-terminal domain"/>
    <property type="match status" value="1"/>
</dbReference>
<dbReference type="PANTHER" id="PTHR30055">
    <property type="entry name" value="HTH-TYPE TRANSCRIPTIONAL REGULATOR RUTR"/>
    <property type="match status" value="1"/>
</dbReference>
<accession>A0A5Q3QDP8</accession>
<reference evidence="6" key="1">
    <citation type="submission" date="2019-11" db="EMBL/GenBank/DDBJ databases">
        <title>The complete genome sequence of Saccharopolyspora sp. E2A.</title>
        <authorList>
            <person name="Zhang G."/>
        </authorList>
    </citation>
    <scope>NUCLEOTIDE SEQUENCE [LARGE SCALE GENOMIC DNA]</scope>
    <source>
        <strain evidence="6">E2A</strain>
    </source>
</reference>
<dbReference type="InterPro" id="IPR050109">
    <property type="entry name" value="HTH-type_TetR-like_transc_reg"/>
</dbReference>
<feature type="domain" description="HTH tetR-type" evidence="4">
    <location>
        <begin position="27"/>
        <end position="86"/>
    </location>
</feature>
<keyword evidence="1 2" id="KW-0238">DNA-binding</keyword>
<dbReference type="PROSITE" id="PS50977">
    <property type="entry name" value="HTH_TETR_2"/>
    <property type="match status" value="1"/>
</dbReference>
<dbReference type="InterPro" id="IPR036271">
    <property type="entry name" value="Tet_transcr_reg_TetR-rel_C_sf"/>
</dbReference>
<dbReference type="Gene3D" id="1.10.357.10">
    <property type="entry name" value="Tetracycline Repressor, domain 2"/>
    <property type="match status" value="1"/>
</dbReference>
<dbReference type="PANTHER" id="PTHR30055:SF160">
    <property type="entry name" value="TRANSCRIPTIONAL REGULATORY PROTEIN (PROBABLY ASNC-FAMILY)-RELATED"/>
    <property type="match status" value="1"/>
</dbReference>
<gene>
    <name evidence="5" type="ORF">GIY23_04565</name>
</gene>
<protein>
    <submittedName>
        <fullName evidence="5">TetR family transcriptional regulator</fullName>
    </submittedName>
</protein>
<dbReference type="SUPFAM" id="SSF46689">
    <property type="entry name" value="Homeodomain-like"/>
    <property type="match status" value="1"/>
</dbReference>
<name>A0A5Q3QDP8_9PSEU</name>
<dbReference type="EMBL" id="CP045929">
    <property type="protein sequence ID" value="QGK68907.1"/>
    <property type="molecule type" value="Genomic_DNA"/>
</dbReference>
<dbReference type="KEGG" id="sace:GIY23_04565"/>
<dbReference type="Proteomes" id="UP000371041">
    <property type="component" value="Chromosome"/>
</dbReference>
<dbReference type="GO" id="GO:0003700">
    <property type="term" value="F:DNA-binding transcription factor activity"/>
    <property type="evidence" value="ECO:0007669"/>
    <property type="project" value="TreeGrafter"/>
</dbReference>
<evidence type="ECO:0000256" key="2">
    <source>
        <dbReference type="PROSITE-ProRule" id="PRU00335"/>
    </source>
</evidence>
<dbReference type="Pfam" id="PF19344">
    <property type="entry name" value="TetR_C_32"/>
    <property type="match status" value="1"/>
</dbReference>
<dbReference type="InterPro" id="IPR009057">
    <property type="entry name" value="Homeodomain-like_sf"/>
</dbReference>
<dbReference type="RefSeq" id="WP_154075510.1">
    <property type="nucleotide sequence ID" value="NZ_CP045929.1"/>
</dbReference>
<evidence type="ECO:0000256" key="1">
    <source>
        <dbReference type="ARBA" id="ARBA00023125"/>
    </source>
</evidence>
<dbReference type="InterPro" id="IPR001647">
    <property type="entry name" value="HTH_TetR"/>
</dbReference>
<sequence>MSDPHRSVKSTRSGGDARRERWRHHRAARRAEFVEATVRAIGEHGPEVGMDEIAAEAGVSKPVLYRHFHDKSDLFAGVGSWGTQLLMQRLAPTINEGGSPRERIHRIIDTYLTLIEEYPDLYRFVVHRAYADRPAHDDPVGMEKAEIAKTLSRMLGEFMRVLELDSGGVEAWSHGLVGMVQASGEWWLERRSMSREDLARYLTQIIWHAIDGVLRNGGIVLDPDEPLAPELHVVPDIADGESGESGS</sequence>
<evidence type="ECO:0000256" key="3">
    <source>
        <dbReference type="SAM" id="MobiDB-lite"/>
    </source>
</evidence>
<feature type="region of interest" description="Disordered" evidence="3">
    <location>
        <begin position="1"/>
        <end position="24"/>
    </location>
</feature>
<proteinExistence type="predicted"/>
<dbReference type="PRINTS" id="PR00455">
    <property type="entry name" value="HTHTETR"/>
</dbReference>
<feature type="DNA-binding region" description="H-T-H motif" evidence="2">
    <location>
        <begin position="49"/>
        <end position="68"/>
    </location>
</feature>
<evidence type="ECO:0000313" key="5">
    <source>
        <dbReference type="EMBL" id="QGK68907.1"/>
    </source>
</evidence>
<dbReference type="GO" id="GO:0000976">
    <property type="term" value="F:transcription cis-regulatory region binding"/>
    <property type="evidence" value="ECO:0007669"/>
    <property type="project" value="TreeGrafter"/>
</dbReference>
<keyword evidence="6" id="KW-1185">Reference proteome</keyword>
<evidence type="ECO:0000313" key="6">
    <source>
        <dbReference type="Proteomes" id="UP000371041"/>
    </source>
</evidence>
<organism evidence="5 6">
    <name type="scientific">Allosaccharopolyspora coralli</name>
    <dbReference type="NCBI Taxonomy" id="2665642"/>
    <lineage>
        <taxon>Bacteria</taxon>
        <taxon>Bacillati</taxon>
        <taxon>Actinomycetota</taxon>
        <taxon>Actinomycetes</taxon>
        <taxon>Pseudonocardiales</taxon>
        <taxon>Pseudonocardiaceae</taxon>
        <taxon>Allosaccharopolyspora</taxon>
    </lineage>
</organism>
<evidence type="ECO:0000259" key="4">
    <source>
        <dbReference type="PROSITE" id="PS50977"/>
    </source>
</evidence>